<feature type="transmembrane region" description="Helical" evidence="2">
    <location>
        <begin position="320"/>
        <end position="340"/>
    </location>
</feature>
<dbReference type="RefSeq" id="XP_013405746.1">
    <property type="nucleotide sequence ID" value="XM_013550292.2"/>
</dbReference>
<dbReference type="PANTHER" id="PTHR23252:SF43">
    <property type="entry name" value="INTIMAL THICKNESS RELATED RECEPTOR IRP DOMAIN-CONTAINING PROTEIN"/>
    <property type="match status" value="1"/>
</dbReference>
<dbReference type="OMA" id="HQFSFEE"/>
<keyword evidence="2" id="KW-0472">Membrane</keyword>
<feature type="transmembrane region" description="Helical" evidence="2">
    <location>
        <begin position="250"/>
        <end position="273"/>
    </location>
</feature>
<evidence type="ECO:0000313" key="6">
    <source>
        <dbReference type="RefSeq" id="XP_013405746.1"/>
    </source>
</evidence>
<evidence type="ECO:0000256" key="1">
    <source>
        <dbReference type="SAM" id="MobiDB-lite"/>
    </source>
</evidence>
<evidence type="ECO:0000256" key="3">
    <source>
        <dbReference type="SAM" id="SignalP"/>
    </source>
</evidence>
<dbReference type="Pfam" id="PF10192">
    <property type="entry name" value="GPR180-TMEM145_TM"/>
    <property type="match status" value="1"/>
</dbReference>
<protein>
    <submittedName>
        <fullName evidence="6">Integral membrane protein GPR180</fullName>
    </submittedName>
</protein>
<dbReference type="PANTHER" id="PTHR23252">
    <property type="entry name" value="INTIMAL THICKNESS RECEPTOR-RELATED"/>
    <property type="match status" value="1"/>
</dbReference>
<feature type="chain" id="PRO_5010200807" evidence="3">
    <location>
        <begin position="18"/>
        <end position="526"/>
    </location>
</feature>
<name>A0A1S3J670_LINAN</name>
<gene>
    <name evidence="6" type="primary">LOC106170432</name>
</gene>
<keyword evidence="5" id="KW-1185">Reference proteome</keyword>
<feature type="signal peptide" evidence="3">
    <location>
        <begin position="1"/>
        <end position="17"/>
    </location>
</feature>
<accession>A0A1S3J670</accession>
<dbReference type="AlphaFoldDB" id="A0A1S3J670"/>
<proteinExistence type="predicted"/>
<dbReference type="InterPro" id="IPR047831">
    <property type="entry name" value="GPR180/TMEM145"/>
</dbReference>
<feature type="transmembrane region" description="Helical" evidence="2">
    <location>
        <begin position="394"/>
        <end position="413"/>
    </location>
</feature>
<dbReference type="Proteomes" id="UP000085678">
    <property type="component" value="Unplaced"/>
</dbReference>
<dbReference type="KEGG" id="lak:106170432"/>
<keyword evidence="3" id="KW-0732">Signal</keyword>
<dbReference type="GO" id="GO:0007186">
    <property type="term" value="P:G protein-coupled receptor signaling pathway"/>
    <property type="evidence" value="ECO:0007669"/>
    <property type="project" value="InterPro"/>
</dbReference>
<feature type="domain" description="GPR180/TMEM145 transmembrane" evidence="4">
    <location>
        <begin position="225"/>
        <end position="439"/>
    </location>
</feature>
<dbReference type="FunCoup" id="A0A1S3J670">
    <property type="interactions" value="239"/>
</dbReference>
<keyword evidence="2" id="KW-1133">Transmembrane helix</keyword>
<feature type="transmembrane region" description="Helical" evidence="2">
    <location>
        <begin position="433"/>
        <end position="454"/>
    </location>
</feature>
<reference evidence="6" key="1">
    <citation type="submission" date="2025-08" db="UniProtKB">
        <authorList>
            <consortium name="RefSeq"/>
        </authorList>
    </citation>
    <scope>IDENTIFICATION</scope>
    <source>
        <tissue evidence="6">Gonads</tissue>
    </source>
</reference>
<organism evidence="5 6">
    <name type="scientific">Lingula anatina</name>
    <name type="common">Brachiopod</name>
    <name type="synonym">Lingula unguis</name>
    <dbReference type="NCBI Taxonomy" id="7574"/>
    <lineage>
        <taxon>Eukaryota</taxon>
        <taxon>Metazoa</taxon>
        <taxon>Spiralia</taxon>
        <taxon>Lophotrochozoa</taxon>
        <taxon>Brachiopoda</taxon>
        <taxon>Linguliformea</taxon>
        <taxon>Lingulata</taxon>
        <taxon>Lingulida</taxon>
        <taxon>Linguloidea</taxon>
        <taxon>Lingulidae</taxon>
        <taxon>Lingula</taxon>
    </lineage>
</organism>
<dbReference type="InterPro" id="IPR019336">
    <property type="entry name" value="GPR180/TMEM145_TM"/>
</dbReference>
<dbReference type="OrthoDB" id="45670at2759"/>
<evidence type="ECO:0000256" key="2">
    <source>
        <dbReference type="SAM" id="Phobius"/>
    </source>
</evidence>
<dbReference type="GO" id="GO:0019236">
    <property type="term" value="P:response to pheromone"/>
    <property type="evidence" value="ECO:0007669"/>
    <property type="project" value="InterPro"/>
</dbReference>
<evidence type="ECO:0000259" key="4">
    <source>
        <dbReference type="Pfam" id="PF10192"/>
    </source>
</evidence>
<feature type="transmembrane region" description="Helical" evidence="2">
    <location>
        <begin position="221"/>
        <end position="241"/>
    </location>
</feature>
<dbReference type="InParanoid" id="A0A1S3J670"/>
<sequence length="526" mass="61190">MYFVNIWALFIIAASQCLPLNALHVKGRWRSTEFYKFFAKFGFQQTDAHHQVDTQGYIYGNITSNNNVTTPLTFVVVDGEYFVDYYTNRTVIPREKACPLMFKKIETKAWDYSCHPDGKEDYLRKIPCVAGSLCAEEDDPGIVVDGYQFTFSVQDKIQPRFWFTSGAACYLNSSSCIWTHNEDQDIYIDFDIWFVNGNPYTKHFNPFEHQFSFEMHDVVEIHLVFFLLYLILVPIQVKALLSQSHPITKLLTVCMTMEFLGAFCNVVHVIKFAYDGEGEEVMKHIGNFIDMVGQCMLVLLLLLIAKGWAITRTELTHRKLLFGIWGAYALANMFLFIWNLTEIDIISDIDEWQTWPGYLILAFRMCIMAWFMFELQSSFALERGQEKTRFYLHFGAGFLVWFIYLPILVLIGSQLSALWRFKTMLSIMYGSDFLAFAILVHLLWPTRSAIYFNLDNRFNRRQWDMNELKITGLLSDSEDENIEMSRLVSDSEELQDERKPSGRSYKNGFISPSSRALLGTMEESEM</sequence>
<evidence type="ECO:0000313" key="5">
    <source>
        <dbReference type="Proteomes" id="UP000085678"/>
    </source>
</evidence>
<feature type="transmembrane region" description="Helical" evidence="2">
    <location>
        <begin position="285"/>
        <end position="308"/>
    </location>
</feature>
<feature type="transmembrane region" description="Helical" evidence="2">
    <location>
        <begin position="355"/>
        <end position="373"/>
    </location>
</feature>
<keyword evidence="2" id="KW-0812">Transmembrane</keyword>
<dbReference type="GeneID" id="106170432"/>
<feature type="region of interest" description="Disordered" evidence="1">
    <location>
        <begin position="488"/>
        <end position="511"/>
    </location>
</feature>